<name>A0ABV4BYT8_9MYCO</name>
<protein>
    <submittedName>
        <fullName evidence="1">ATPase</fullName>
    </submittedName>
</protein>
<reference evidence="1 2" key="1">
    <citation type="submission" date="2024-08" db="EMBL/GenBank/DDBJ databases">
        <title>Mycobacterium servetensis sp. nov., a novel rapid-growing mycobacterial species recovered from a human patient in Zaragoza, Spain.</title>
        <authorList>
            <person name="Tristancho-Baro A.I."/>
            <person name="Buenestado-Serrano S."/>
            <person name="Garcia De Viedma D."/>
            <person name="Milagro-Beamonte A."/>
            <person name="Burillo N."/>
            <person name="Sanz S."/>
            <person name="Lopez-Calleja A.I."/>
            <person name="Penas-Utrilla D."/>
            <person name="Guardingo M."/>
            <person name="Garcia M.J."/>
            <person name="Vinuelas-Bayon J."/>
        </authorList>
    </citation>
    <scope>NUCLEOTIDE SEQUENCE [LARGE SCALE GENOMIC DNA]</scope>
    <source>
        <strain evidence="2">HUMS_12744610</strain>
    </source>
</reference>
<accession>A0ABV4BYT8</accession>
<dbReference type="RefSeq" id="WP_369736848.1">
    <property type="nucleotide sequence ID" value="NZ_JBGEDP010000001.1"/>
</dbReference>
<sequence length="244" mass="25461">MPEMRQLHVYDCARTKAVPMRVILAMFVIAGCLAGSLVVVVSAQAEPETCPPVCDQVPATAWIPARAVPLDSVYHWPAPAGLAVQITGIGAGARFRFEEVCATPAVPHDPRAGAVAARATVVHPEGQWQLQAQILHWRGDTARGGPTATAVFGDAVAALRGCQRGAPLESPSVTTDGPDRAAAVISGPVIVHTYLLAHPSSSTIAELTLWSSAPPQVPWPAMADEPVLSAMAAPLCEAYIASCL</sequence>
<keyword evidence="2" id="KW-1185">Reference proteome</keyword>
<proteinExistence type="predicted"/>
<evidence type="ECO:0000313" key="2">
    <source>
        <dbReference type="Proteomes" id="UP001564760"/>
    </source>
</evidence>
<gene>
    <name evidence="1" type="ORF">AB8998_03520</name>
</gene>
<dbReference type="Proteomes" id="UP001564760">
    <property type="component" value="Unassembled WGS sequence"/>
</dbReference>
<dbReference type="EMBL" id="JBGEDP010000001">
    <property type="protein sequence ID" value="MEY8014190.1"/>
    <property type="molecule type" value="Genomic_DNA"/>
</dbReference>
<comment type="caution">
    <text evidence="1">The sequence shown here is derived from an EMBL/GenBank/DDBJ whole genome shotgun (WGS) entry which is preliminary data.</text>
</comment>
<organism evidence="1 2">
    <name type="scientific">Mycobacterium servetii</name>
    <dbReference type="NCBI Taxonomy" id="3237418"/>
    <lineage>
        <taxon>Bacteria</taxon>
        <taxon>Bacillati</taxon>
        <taxon>Actinomycetota</taxon>
        <taxon>Actinomycetes</taxon>
        <taxon>Mycobacteriales</taxon>
        <taxon>Mycobacteriaceae</taxon>
        <taxon>Mycobacterium</taxon>
    </lineage>
</organism>
<evidence type="ECO:0000313" key="1">
    <source>
        <dbReference type="EMBL" id="MEY8014190.1"/>
    </source>
</evidence>
<dbReference type="PROSITE" id="PS51257">
    <property type="entry name" value="PROKAR_LIPOPROTEIN"/>
    <property type="match status" value="1"/>
</dbReference>